<keyword evidence="4" id="KW-1185">Reference proteome</keyword>
<dbReference type="AlphaFoldDB" id="A0A553G4D7"/>
<dbReference type="SUPFAM" id="SSF58104">
    <property type="entry name" value="Methyl-accepting chemotaxis protein (MCP) signaling domain"/>
    <property type="match status" value="1"/>
</dbReference>
<feature type="transmembrane region" description="Helical" evidence="2">
    <location>
        <begin position="453"/>
        <end position="473"/>
    </location>
</feature>
<keyword evidence="2" id="KW-0812">Transmembrane</keyword>
<sequence>MTSRLATPADANRQVGTRALLLALVLIVPLVIGAVVATVSEWQPAEAWSQEQAGAPSDGTIDPAELYDVARALSEANAQAGFLASGAQQLADGTGELKDGAGELGGGVDKLAGGSQELYDGLVQLQSGTAQLGNGATELADGVGGAVDQVIGLGVVRGQILQAIDGTLKDLEGNNSAEAKNIRSQLGDLRSQVENFQFDQSIQDQLTQLKDGSRELSNQLAVSGYAYHDGVYQATEGAKQLNAGIGELNSKVDEALQGVDKLVAGAEKVDGMAQQNRSKVQGAQRALPTVAGPAEDDSAPSQLLSPIVAMLLAAIAVLGGGVIGALLTRVERRILALLGGAVLIGVVVGLLVALLATGGTAAAVAWAGLAAAGAGVASASIVYALVRGLGLAGWGLGSVLGVAQVGVVGWAWKAASTGTDLNAAMSALVHLFPMQWATSAITVAGNGGQSPQLWTALAILGVISIAAFGLVGAPARHEENGKA</sequence>
<feature type="transmembrane region" description="Helical" evidence="2">
    <location>
        <begin position="363"/>
        <end position="386"/>
    </location>
</feature>
<feature type="transmembrane region" description="Helical" evidence="2">
    <location>
        <begin position="334"/>
        <end position="357"/>
    </location>
</feature>
<accession>A0A553G4D7</accession>
<proteinExistence type="predicted"/>
<evidence type="ECO:0000256" key="2">
    <source>
        <dbReference type="SAM" id="Phobius"/>
    </source>
</evidence>
<evidence type="ECO:0000313" key="3">
    <source>
        <dbReference type="EMBL" id="TRX64371.1"/>
    </source>
</evidence>
<feature type="region of interest" description="Disordered" evidence="1">
    <location>
        <begin position="277"/>
        <end position="297"/>
    </location>
</feature>
<feature type="transmembrane region" description="Helical" evidence="2">
    <location>
        <begin position="303"/>
        <end position="327"/>
    </location>
</feature>
<dbReference type="NCBIfam" id="TIGR03057">
    <property type="entry name" value="xxxLxxG_by_4"/>
    <property type="match status" value="3"/>
</dbReference>
<name>A0A553G4D7_9CORY</name>
<keyword evidence="2" id="KW-0472">Membrane</keyword>
<organism evidence="3 4">
    <name type="scientific">Corynebacterium hiratae</name>
    <dbReference type="NCBI Taxonomy" id="3139423"/>
    <lineage>
        <taxon>Bacteria</taxon>
        <taxon>Bacillati</taxon>
        <taxon>Actinomycetota</taxon>
        <taxon>Actinomycetes</taxon>
        <taxon>Mycobacteriales</taxon>
        <taxon>Corynebacteriaceae</taxon>
        <taxon>Corynebacterium</taxon>
    </lineage>
</organism>
<evidence type="ECO:0000313" key="4">
    <source>
        <dbReference type="Proteomes" id="UP000320443"/>
    </source>
</evidence>
<keyword evidence="2" id="KW-1133">Transmembrane helix</keyword>
<evidence type="ECO:0000256" key="1">
    <source>
        <dbReference type="SAM" id="MobiDB-lite"/>
    </source>
</evidence>
<feature type="transmembrane region" description="Helical" evidence="2">
    <location>
        <begin position="393"/>
        <end position="412"/>
    </location>
</feature>
<protein>
    <recommendedName>
        <fullName evidence="5">X-X-X-Leu-X-X-Gly heptad repeat-containing protein</fullName>
    </recommendedName>
</protein>
<feature type="transmembrane region" description="Helical" evidence="2">
    <location>
        <begin position="20"/>
        <end position="39"/>
    </location>
</feature>
<dbReference type="Proteomes" id="UP000320443">
    <property type="component" value="Unassembled WGS sequence"/>
</dbReference>
<comment type="caution">
    <text evidence="3">The sequence shown here is derived from an EMBL/GenBank/DDBJ whole genome shotgun (WGS) entry which is preliminary data.</text>
</comment>
<dbReference type="RefSeq" id="WP_144012810.1">
    <property type="nucleotide sequence ID" value="NZ_VKDK01000001.1"/>
</dbReference>
<gene>
    <name evidence="3" type="ORF">FNY97_00220</name>
</gene>
<dbReference type="EMBL" id="VKDK01000001">
    <property type="protein sequence ID" value="TRX64371.1"/>
    <property type="molecule type" value="Genomic_DNA"/>
</dbReference>
<reference evidence="3 4" key="1">
    <citation type="submission" date="2019-07" db="EMBL/GenBank/DDBJ databases">
        <title>Draft genome of C. aurimucosum strain 2274.</title>
        <authorList>
            <person name="Pacheco L.G.C."/>
            <person name="Aguiar E.R.G.R."/>
            <person name="Santos C.S."/>
            <person name="Rocha D.J.P.G."/>
            <person name="Sant'Anna L.O."/>
            <person name="Mattos-Guaraldi A.L."/>
            <person name="Santos L.S."/>
        </authorList>
    </citation>
    <scope>NUCLEOTIDE SEQUENCE [LARGE SCALE GENOMIC DNA]</scope>
    <source>
        <strain evidence="3 4">2274</strain>
    </source>
</reference>
<evidence type="ECO:0008006" key="5">
    <source>
        <dbReference type="Google" id="ProtNLM"/>
    </source>
</evidence>
<dbReference type="InterPro" id="IPR023908">
    <property type="entry name" value="xxxLxxG_rpt"/>
</dbReference>